<dbReference type="AlphaFoldDB" id="A0A1V6YFN1"/>
<dbReference type="OMA" id="FELPWSY"/>
<dbReference type="Pfam" id="PF13489">
    <property type="entry name" value="Methyltransf_23"/>
    <property type="match status" value="1"/>
</dbReference>
<dbReference type="PANTHER" id="PTHR43591">
    <property type="entry name" value="METHYLTRANSFERASE"/>
    <property type="match status" value="1"/>
</dbReference>
<reference evidence="2" key="1">
    <citation type="journal article" date="2017" name="Nat. Microbiol.">
        <title>Global analysis of biosynthetic gene clusters reveals vast potential of secondary metabolite production in Penicillium species.</title>
        <authorList>
            <person name="Nielsen J.C."/>
            <person name="Grijseels S."/>
            <person name="Prigent S."/>
            <person name="Ji B."/>
            <person name="Dainat J."/>
            <person name="Nielsen K.F."/>
            <person name="Frisvad J.C."/>
            <person name="Workman M."/>
            <person name="Nielsen J."/>
        </authorList>
    </citation>
    <scope>NUCLEOTIDE SEQUENCE [LARGE SCALE GENOMIC DNA]</scope>
    <source>
        <strain evidence="2">IBT 13039</strain>
    </source>
</reference>
<dbReference type="SUPFAM" id="SSF53335">
    <property type="entry name" value="S-adenosyl-L-methionine-dependent methyltransferases"/>
    <property type="match status" value="1"/>
</dbReference>
<dbReference type="STRING" id="60175.A0A1V6YFN1"/>
<dbReference type="EMBL" id="MOOB01000021">
    <property type="protein sequence ID" value="OQE86257.1"/>
    <property type="molecule type" value="Genomic_DNA"/>
</dbReference>
<proteinExistence type="predicted"/>
<protein>
    <recommendedName>
        <fullName evidence="3">Methyltransferase domain-containing protein</fullName>
    </recommendedName>
</protein>
<evidence type="ECO:0000313" key="1">
    <source>
        <dbReference type="EMBL" id="OQE86257.1"/>
    </source>
</evidence>
<dbReference type="GO" id="GO:0008168">
    <property type="term" value="F:methyltransferase activity"/>
    <property type="evidence" value="ECO:0007669"/>
    <property type="project" value="TreeGrafter"/>
</dbReference>
<dbReference type="CDD" id="cd02440">
    <property type="entry name" value="AdoMet_MTases"/>
    <property type="match status" value="1"/>
</dbReference>
<gene>
    <name evidence="1" type="ORF">PENNAL_c0021G07425</name>
</gene>
<dbReference type="Proteomes" id="UP000191691">
    <property type="component" value="Unassembled WGS sequence"/>
</dbReference>
<name>A0A1V6YFN1_PENNA</name>
<keyword evidence="2" id="KW-1185">Reference proteome</keyword>
<dbReference type="PANTHER" id="PTHR43591:SF31">
    <property type="entry name" value="LAEA-LIKE, PUTATIVE (AFU_ORTHOLOGUE AFUA_8G01930)-RELATED"/>
    <property type="match status" value="1"/>
</dbReference>
<evidence type="ECO:0000313" key="2">
    <source>
        <dbReference type="Proteomes" id="UP000191691"/>
    </source>
</evidence>
<comment type="caution">
    <text evidence="1">The sequence shown here is derived from an EMBL/GenBank/DDBJ whole genome shotgun (WGS) entry which is preliminary data.</text>
</comment>
<dbReference type="InterPro" id="IPR029063">
    <property type="entry name" value="SAM-dependent_MTases_sf"/>
</dbReference>
<dbReference type="Gene3D" id="3.40.50.150">
    <property type="entry name" value="Vaccinia Virus protein VP39"/>
    <property type="match status" value="1"/>
</dbReference>
<accession>A0A1V6YFN1</accession>
<organism evidence="1 2">
    <name type="scientific">Penicillium nalgiovense</name>
    <dbReference type="NCBI Taxonomy" id="60175"/>
    <lineage>
        <taxon>Eukaryota</taxon>
        <taxon>Fungi</taxon>
        <taxon>Dikarya</taxon>
        <taxon>Ascomycota</taxon>
        <taxon>Pezizomycotina</taxon>
        <taxon>Eurotiomycetes</taxon>
        <taxon>Eurotiomycetidae</taxon>
        <taxon>Eurotiales</taxon>
        <taxon>Aspergillaceae</taxon>
        <taxon>Penicillium</taxon>
    </lineage>
</organism>
<evidence type="ECO:0008006" key="3">
    <source>
        <dbReference type="Google" id="ProtNLM"/>
    </source>
</evidence>
<sequence length="346" mass="39729">MDQNTHHDPVEPDSDFDGSSLYSDSLDNASYTTSVTSSVLDYQTVADIIHTMKENTFWYMTLLTLSAYLKLMFKQPNDEREQDRLDLSHHIYLMLLKGELLKAPVKDPQRVLDLGTGTGLWAIEYADTNPNSQVIGIDLSAIQPSWVPPNCRFEIDDFEQPWSYSKPFDYIHGRELEGAIRDHDLLFRQALENLNPNGWLEMASFDVNTYSDDGTHLKATNLMVSIKHMHESSRMFGKDMTSSPSWKERMEKAGFVNVKEDVYKLPQSPWPKDPKLKELGRYHQLNMLEAMPIYTYALFSRVLGWTRSEIEGLLTGIRMELRDTSYHLYTNLRVVYGQKPGGPATA</sequence>